<protein>
    <submittedName>
        <fullName evidence="1">Uncharacterized protein</fullName>
    </submittedName>
</protein>
<organism evidence="1">
    <name type="scientific">marine sediment metagenome</name>
    <dbReference type="NCBI Taxonomy" id="412755"/>
    <lineage>
        <taxon>unclassified sequences</taxon>
        <taxon>metagenomes</taxon>
        <taxon>ecological metagenomes</taxon>
    </lineage>
</organism>
<proteinExistence type="predicted"/>
<accession>A0A0F9MRZ5</accession>
<name>A0A0F9MRZ5_9ZZZZ</name>
<gene>
    <name evidence="1" type="ORF">LCGC14_1350200</name>
</gene>
<dbReference type="EMBL" id="LAZR01008339">
    <property type="protein sequence ID" value="KKM79410.1"/>
    <property type="molecule type" value="Genomic_DNA"/>
</dbReference>
<dbReference type="AlphaFoldDB" id="A0A0F9MRZ5"/>
<evidence type="ECO:0000313" key="1">
    <source>
        <dbReference type="EMBL" id="KKM79410.1"/>
    </source>
</evidence>
<comment type="caution">
    <text evidence="1">The sequence shown here is derived from an EMBL/GenBank/DDBJ whole genome shotgun (WGS) entry which is preliminary data.</text>
</comment>
<reference evidence="1" key="1">
    <citation type="journal article" date="2015" name="Nature">
        <title>Complex archaea that bridge the gap between prokaryotes and eukaryotes.</title>
        <authorList>
            <person name="Spang A."/>
            <person name="Saw J.H."/>
            <person name="Jorgensen S.L."/>
            <person name="Zaremba-Niedzwiedzka K."/>
            <person name="Martijn J."/>
            <person name="Lind A.E."/>
            <person name="van Eijk R."/>
            <person name="Schleper C."/>
            <person name="Guy L."/>
            <person name="Ettema T.J."/>
        </authorList>
    </citation>
    <scope>NUCLEOTIDE SEQUENCE</scope>
</reference>
<sequence length="214" mass="23444">MSGRFSPDEALHIIHDVLTFCGKRHPAGHPFDDGTTVLPRGDVETIQNQVRSLRAYLGGQMDAVQEHGKCGCCGVDMAFHVYLDGQVNLHLMTKSLAEQVQRRHHRKGCTVVQARDWPGDTPFWRPVPSTSSALPLTPEAVAALKQEAENAPDTPGIEDWGRKAVLGLIASHEALRESIALDWEFCHIGCPYAAGMLTVGPFEPGSTVMLKVRQ</sequence>